<dbReference type="InterPro" id="IPR011856">
    <property type="entry name" value="tRNA_endonuc-like_dom_sf"/>
</dbReference>
<evidence type="ECO:0000313" key="3">
    <source>
        <dbReference type="EMBL" id="SEH60921.1"/>
    </source>
</evidence>
<reference evidence="4" key="1">
    <citation type="submission" date="2016-10" db="EMBL/GenBank/DDBJ databases">
        <authorList>
            <person name="Varghese N."/>
            <person name="Submissions S."/>
        </authorList>
    </citation>
    <scope>NUCLEOTIDE SEQUENCE [LARGE SCALE GENOMIC DNA]</scope>
    <source>
        <strain evidence="4">DSM 19326</strain>
    </source>
</reference>
<organism evidence="3 4">
    <name type="scientific">Epilithonimonas hominis</name>
    <dbReference type="NCBI Taxonomy" id="420404"/>
    <lineage>
        <taxon>Bacteria</taxon>
        <taxon>Pseudomonadati</taxon>
        <taxon>Bacteroidota</taxon>
        <taxon>Flavobacteriia</taxon>
        <taxon>Flavobacteriales</taxon>
        <taxon>Weeksellaceae</taxon>
        <taxon>Chryseobacterium group</taxon>
        <taxon>Epilithonimonas</taxon>
    </lineage>
</organism>
<accession>A0A1H6JG65</accession>
<evidence type="ECO:0000259" key="2">
    <source>
        <dbReference type="Pfam" id="PF17761"/>
    </source>
</evidence>
<dbReference type="AlphaFoldDB" id="A0A1H6JG65"/>
<dbReference type="GO" id="GO:0004519">
    <property type="term" value="F:endonuclease activity"/>
    <property type="evidence" value="ECO:0007669"/>
    <property type="project" value="UniProtKB-KW"/>
</dbReference>
<evidence type="ECO:0000259" key="1">
    <source>
        <dbReference type="Pfam" id="PF06250"/>
    </source>
</evidence>
<keyword evidence="3" id="KW-0540">Nuclease</keyword>
<dbReference type="Proteomes" id="UP000198555">
    <property type="component" value="Unassembled WGS sequence"/>
</dbReference>
<feature type="domain" description="YhcG PDDEXK nuclease" evidence="1">
    <location>
        <begin position="220"/>
        <end position="374"/>
    </location>
</feature>
<name>A0A1H6JG65_9FLAO</name>
<dbReference type="PANTHER" id="PTHR30547:SF5">
    <property type="entry name" value="NUCLEASE YHCG-RELATED"/>
    <property type="match status" value="1"/>
</dbReference>
<dbReference type="PANTHER" id="PTHR30547">
    <property type="entry name" value="UNCHARACTERIZED PROTEIN YHCG-RELATED"/>
    <property type="match status" value="1"/>
</dbReference>
<dbReference type="Pfam" id="PF17761">
    <property type="entry name" value="DUF1016_N"/>
    <property type="match status" value="1"/>
</dbReference>
<dbReference type="Pfam" id="PF06250">
    <property type="entry name" value="YhcG_C"/>
    <property type="match status" value="1"/>
</dbReference>
<dbReference type="EMBL" id="FNWX01000015">
    <property type="protein sequence ID" value="SEH60921.1"/>
    <property type="molecule type" value="Genomic_DNA"/>
</dbReference>
<dbReference type="RefSeq" id="WP_089769658.1">
    <property type="nucleotide sequence ID" value="NZ_FNWX01000015.1"/>
</dbReference>
<feature type="domain" description="YhcG N-terminal" evidence="2">
    <location>
        <begin position="13"/>
        <end position="195"/>
    </location>
</feature>
<keyword evidence="3" id="KW-0378">Hydrolase</keyword>
<keyword evidence="4" id="KW-1185">Reference proteome</keyword>
<dbReference type="Gene3D" id="3.40.1350.10">
    <property type="match status" value="1"/>
</dbReference>
<keyword evidence="3" id="KW-0255">Endonuclease</keyword>
<protein>
    <submittedName>
        <fullName evidence="3">Predicted nuclease of restriction endonuclease-like (RecB) superfamily, DUF1016 family</fullName>
    </submittedName>
</protein>
<sequence length="376" mass="44275">MSNIQSKELLFNISVLLDNARKKVVSTVNQTMVITYFEIGRMIVEDEQNGENRAEYGKAVLKELSLYLTERFGKGFSQRNLEQMRQFYLSYSIAQTVSAEFNMIEKKDNHGKSQTQSAEFKLPDNQINERFSTDLTNLNISQKNAFNFNLSWSHYLKLMRISDLNERKFYEIEAYKNNWSLRELQRQFDSALYTRLSLSKNKEEILQLSEKGQIFEKPKDLVKDPYVLEFLGLAEKSSYSEDDLESGLIDKLEHFLLELGTGFTFVARQNRITFDEKHFKIDLVFYNRILKCFVLIDLKIGELKHQDIGQMQMYVNYYDREKRLQDENKTIGIILCQDKSEALVEYTLPEDNEQIFASKYQTVLPTKEELKKLLQN</sequence>
<dbReference type="InterPro" id="IPR053148">
    <property type="entry name" value="PD-DEXK-like_domain"/>
</dbReference>
<dbReference type="InterPro" id="IPR009362">
    <property type="entry name" value="YhcG_C"/>
</dbReference>
<dbReference type="InterPro" id="IPR041527">
    <property type="entry name" value="YhcG_N"/>
</dbReference>
<dbReference type="GO" id="GO:0003676">
    <property type="term" value="F:nucleic acid binding"/>
    <property type="evidence" value="ECO:0007669"/>
    <property type="project" value="InterPro"/>
</dbReference>
<gene>
    <name evidence="3" type="ORF">SAMN05421793_1153</name>
</gene>
<evidence type="ECO:0000313" key="4">
    <source>
        <dbReference type="Proteomes" id="UP000198555"/>
    </source>
</evidence>
<proteinExistence type="predicted"/>
<dbReference type="STRING" id="420404.SAMN05421793_1153"/>